<gene>
    <name evidence="1" type="ORF">H634G_08417</name>
</gene>
<dbReference type="InterPro" id="IPR029063">
    <property type="entry name" value="SAM-dependent_MTases_sf"/>
</dbReference>
<name>A0A0D9NQF2_METAN</name>
<reference evidence="2" key="1">
    <citation type="journal article" date="2014" name="BMC Genomics">
        <title>The genome sequence of the biocontrol fungus Metarhizium anisopliae and comparative genomics of Metarhizium species.</title>
        <authorList>
            <person name="Pattemore J.A."/>
            <person name="Hane J.K."/>
            <person name="Williams A.H."/>
            <person name="Wilson B.A."/>
            <person name="Stodart B.J."/>
            <person name="Ash G.J."/>
        </authorList>
    </citation>
    <scope>NUCLEOTIDE SEQUENCE [LARGE SCALE GENOMIC DNA]</scope>
    <source>
        <strain evidence="2">BRIP 53293</strain>
    </source>
</reference>
<organism evidence="1 2">
    <name type="scientific">Metarhizium anisopliae BRIP 53293</name>
    <dbReference type="NCBI Taxonomy" id="1291518"/>
    <lineage>
        <taxon>Eukaryota</taxon>
        <taxon>Fungi</taxon>
        <taxon>Dikarya</taxon>
        <taxon>Ascomycota</taxon>
        <taxon>Pezizomycotina</taxon>
        <taxon>Sordariomycetes</taxon>
        <taxon>Hypocreomycetidae</taxon>
        <taxon>Hypocreales</taxon>
        <taxon>Clavicipitaceae</taxon>
        <taxon>Metarhizium</taxon>
    </lineage>
</organism>
<proteinExistence type="predicted"/>
<accession>A0A0D9NQF2</accession>
<evidence type="ECO:0008006" key="3">
    <source>
        <dbReference type="Google" id="ProtNLM"/>
    </source>
</evidence>
<dbReference type="Gene3D" id="3.40.50.150">
    <property type="entry name" value="Vaccinia Virus protein VP39"/>
    <property type="match status" value="1"/>
</dbReference>
<evidence type="ECO:0000313" key="1">
    <source>
        <dbReference type="EMBL" id="KJK76277.1"/>
    </source>
</evidence>
<keyword evidence="2" id="KW-1185">Reference proteome</keyword>
<dbReference type="Proteomes" id="UP000054544">
    <property type="component" value="Unassembled WGS sequence"/>
</dbReference>
<protein>
    <recommendedName>
        <fullName evidence="3">O-methyltransferase domain-containing protein</fullName>
    </recommendedName>
</protein>
<dbReference type="AlphaFoldDB" id="A0A0D9NQF2"/>
<evidence type="ECO:0000313" key="2">
    <source>
        <dbReference type="Proteomes" id="UP000054544"/>
    </source>
</evidence>
<dbReference type="OrthoDB" id="1606438at2759"/>
<sequence>MLGLNGIARDSPAHKLRWSRLVPGDGSAAADDCAKIRFASAMQAAVDHVPGFAVAAVSKVYVWASLGNAHIVNIGGSRGQVAIELAKNFGNIKLLVQEAAMAIKGADKDVPEQLKERV</sequence>
<dbReference type="EMBL" id="KE384746">
    <property type="protein sequence ID" value="KJK76277.1"/>
    <property type="molecule type" value="Genomic_DNA"/>
</dbReference>